<keyword evidence="1" id="KW-0812">Transmembrane</keyword>
<keyword evidence="1" id="KW-1133">Transmembrane helix</keyword>
<accession>A0ABX7S545</accession>
<keyword evidence="3" id="KW-1185">Reference proteome</keyword>
<reference evidence="2 3" key="1">
    <citation type="submission" date="2021-03" db="EMBL/GenBank/DDBJ databases">
        <title>Thermosipho ferrireducens sp.nov., an anaerobic thermophilic iron-reducing bacterium isolated from a deep-sea hydrothermal sulfide deposits.</title>
        <authorList>
            <person name="Zeng X."/>
            <person name="Chen Y."/>
            <person name="Shao Z."/>
        </authorList>
    </citation>
    <scope>NUCLEOTIDE SEQUENCE [LARGE SCALE GENOMIC DNA]</scope>
    <source>
        <strain evidence="2 3">JL129W03</strain>
    </source>
</reference>
<gene>
    <name evidence="2" type="ORF">JYK00_05735</name>
</gene>
<protein>
    <submittedName>
        <fullName evidence="2">DUF4894 domain-containing protein</fullName>
    </submittedName>
</protein>
<evidence type="ECO:0000313" key="2">
    <source>
        <dbReference type="EMBL" id="QTA37244.1"/>
    </source>
</evidence>
<name>A0ABX7S545_9BACT</name>
<organism evidence="2 3">
    <name type="scientific">Thermosipho ferrireducens</name>
    <dbReference type="NCBI Taxonomy" id="2571116"/>
    <lineage>
        <taxon>Bacteria</taxon>
        <taxon>Thermotogati</taxon>
        <taxon>Thermotogota</taxon>
        <taxon>Thermotogae</taxon>
        <taxon>Thermotogales</taxon>
        <taxon>Fervidobacteriaceae</taxon>
        <taxon>Thermosipho</taxon>
    </lineage>
</organism>
<sequence length="156" mass="18601">MKKYVFLIVIIFFILSLNFVFEFKKYNVRIESARPFCILPYNGKSWIVDSNGKIIDVMAFPQYDKLFVLRIPQEDLNLVTGRINEKYLQLLPESVPEFIFEVDFVNSRLILLNSAVVYFSNSYKLREYIESLKLLYHYTESGSHYYIKNNKLIKVR</sequence>
<dbReference type="RefSeq" id="WP_207565969.1">
    <property type="nucleotide sequence ID" value="NZ_CP071446.1"/>
</dbReference>
<keyword evidence="1" id="KW-0472">Membrane</keyword>
<dbReference type="EMBL" id="CP071446">
    <property type="protein sequence ID" value="QTA37244.1"/>
    <property type="molecule type" value="Genomic_DNA"/>
</dbReference>
<feature type="transmembrane region" description="Helical" evidence="1">
    <location>
        <begin position="6"/>
        <end position="23"/>
    </location>
</feature>
<evidence type="ECO:0000313" key="3">
    <source>
        <dbReference type="Proteomes" id="UP000671862"/>
    </source>
</evidence>
<proteinExistence type="predicted"/>
<dbReference type="Proteomes" id="UP000671862">
    <property type="component" value="Chromosome"/>
</dbReference>
<evidence type="ECO:0000256" key="1">
    <source>
        <dbReference type="SAM" id="Phobius"/>
    </source>
</evidence>